<dbReference type="Proteomes" id="UP000016511">
    <property type="component" value="Unassembled WGS sequence"/>
</dbReference>
<dbReference type="STRING" id="649747.HMPREF0083_01678"/>
<dbReference type="RefSeq" id="WP_021619898.1">
    <property type="nucleotide sequence ID" value="NZ_KE952708.1"/>
</dbReference>
<reference evidence="2 3" key="1">
    <citation type="submission" date="2013-08" db="EMBL/GenBank/DDBJ databases">
        <authorList>
            <person name="Weinstock G."/>
            <person name="Sodergren E."/>
            <person name="Wylie T."/>
            <person name="Fulton L."/>
            <person name="Fulton R."/>
            <person name="Fronick C."/>
            <person name="O'Laughlin M."/>
            <person name="Godfrey J."/>
            <person name="Miner T."/>
            <person name="Herter B."/>
            <person name="Appelbaum E."/>
            <person name="Cordes M."/>
            <person name="Lek S."/>
            <person name="Wollam A."/>
            <person name="Pepin K.H."/>
            <person name="Palsikar V.B."/>
            <person name="Mitreva M."/>
            <person name="Wilson R.K."/>
        </authorList>
    </citation>
    <scope>NUCLEOTIDE SEQUENCE [LARGE SCALE GENOMIC DNA]</scope>
    <source>
        <strain evidence="2 3">ATCC 12856</strain>
    </source>
</reference>
<dbReference type="PATRIC" id="fig|649747.3.peg.1520"/>
<comment type="caution">
    <text evidence="2">The sequence shown here is derived from an EMBL/GenBank/DDBJ whole genome shotgun (WGS) entry which is preliminary data.</text>
</comment>
<dbReference type="HOGENOM" id="CLU_198028_0_0_9"/>
<gene>
    <name evidence="2" type="ORF">HMPREF0083_01678</name>
</gene>
<feature type="region of interest" description="Disordered" evidence="1">
    <location>
        <begin position="33"/>
        <end position="77"/>
    </location>
</feature>
<organism evidence="2 3">
    <name type="scientific">Aneurinibacillus aneurinilyticus ATCC 12856</name>
    <dbReference type="NCBI Taxonomy" id="649747"/>
    <lineage>
        <taxon>Bacteria</taxon>
        <taxon>Bacillati</taxon>
        <taxon>Bacillota</taxon>
        <taxon>Bacilli</taxon>
        <taxon>Bacillales</taxon>
        <taxon>Paenibacillaceae</taxon>
        <taxon>Aneurinibacillus group</taxon>
        <taxon>Aneurinibacillus</taxon>
    </lineage>
</organism>
<evidence type="ECO:0000313" key="3">
    <source>
        <dbReference type="Proteomes" id="UP000016511"/>
    </source>
</evidence>
<sequence length="77" mass="8840">MPKLQYKHEKGALHIGGGRIFFPKTPLEVTEEEKDDLLSRFPDELEEVGEEKTNKRNRKNPKEEEKVDADAGTTEKS</sequence>
<dbReference type="eggNOG" id="ENOG502ZG1A">
    <property type="taxonomic scope" value="Bacteria"/>
</dbReference>
<dbReference type="AlphaFoldDB" id="U1WNQ6"/>
<accession>U1WNQ6</accession>
<evidence type="ECO:0000256" key="1">
    <source>
        <dbReference type="SAM" id="MobiDB-lite"/>
    </source>
</evidence>
<evidence type="ECO:0000313" key="2">
    <source>
        <dbReference type="EMBL" id="ERI10234.1"/>
    </source>
</evidence>
<keyword evidence="3" id="KW-1185">Reference proteome</keyword>
<dbReference type="EMBL" id="AWSJ01000112">
    <property type="protein sequence ID" value="ERI10234.1"/>
    <property type="molecule type" value="Genomic_DNA"/>
</dbReference>
<dbReference type="GeneID" id="92837888"/>
<proteinExistence type="predicted"/>
<name>U1WNQ6_ANEAE</name>
<feature type="compositionally biased region" description="Basic and acidic residues" evidence="1">
    <location>
        <begin position="50"/>
        <end position="77"/>
    </location>
</feature>
<protein>
    <submittedName>
        <fullName evidence="2">Uncharacterized protein</fullName>
    </submittedName>
</protein>